<gene>
    <name evidence="2" type="ORF">UFOPK3609_00048</name>
</gene>
<accession>A0A6J7FM44</accession>
<dbReference type="EMBL" id="CAFBMQ010000001">
    <property type="protein sequence ID" value="CAB4896537.1"/>
    <property type="molecule type" value="Genomic_DNA"/>
</dbReference>
<dbReference type="AlphaFoldDB" id="A0A6J7FM44"/>
<protein>
    <submittedName>
        <fullName evidence="2">Unannotated protein</fullName>
    </submittedName>
</protein>
<name>A0A6J7FM44_9ZZZZ</name>
<dbReference type="Pfam" id="PF16259">
    <property type="entry name" value="DUF4913"/>
    <property type="match status" value="1"/>
</dbReference>
<sequence length="169" mass="19121">MNGPVRLAELTARVKNVEDDLECLGSVLDDIREGKFHGVCAPPPRPGNRSGGGQGDEPTGPYFGSLLEFVLDGFAPVYCRATSPTVRWCPRWWDHAEAIYRLEALWRTWELYRLEPRMGIASWLRDYLDPQLAALTSPTGPFAQCTDDRHSPIKPLRLEYPPEGYFDDL</sequence>
<organism evidence="2">
    <name type="scientific">freshwater metagenome</name>
    <dbReference type="NCBI Taxonomy" id="449393"/>
    <lineage>
        <taxon>unclassified sequences</taxon>
        <taxon>metagenomes</taxon>
        <taxon>ecological metagenomes</taxon>
    </lineage>
</organism>
<evidence type="ECO:0000313" key="2">
    <source>
        <dbReference type="EMBL" id="CAB4896537.1"/>
    </source>
</evidence>
<proteinExistence type="predicted"/>
<reference evidence="2" key="1">
    <citation type="submission" date="2020-05" db="EMBL/GenBank/DDBJ databases">
        <authorList>
            <person name="Chiriac C."/>
            <person name="Salcher M."/>
            <person name="Ghai R."/>
            <person name="Kavagutti S V."/>
        </authorList>
    </citation>
    <scope>NUCLEOTIDE SEQUENCE</scope>
</reference>
<feature type="region of interest" description="Disordered" evidence="1">
    <location>
        <begin position="38"/>
        <end position="57"/>
    </location>
</feature>
<dbReference type="InterPro" id="IPR032584">
    <property type="entry name" value="DUF4913"/>
</dbReference>
<evidence type="ECO:0000256" key="1">
    <source>
        <dbReference type="SAM" id="MobiDB-lite"/>
    </source>
</evidence>